<evidence type="ECO:0000313" key="2">
    <source>
        <dbReference type="EMBL" id="OMO86624.1"/>
    </source>
</evidence>
<gene>
    <name evidence="2" type="ORF">COLO4_21035</name>
</gene>
<evidence type="ECO:0000313" key="3">
    <source>
        <dbReference type="Proteomes" id="UP000187203"/>
    </source>
</evidence>
<comment type="caution">
    <text evidence="2">The sequence shown here is derived from an EMBL/GenBank/DDBJ whole genome shotgun (WGS) entry which is preliminary data.</text>
</comment>
<feature type="region of interest" description="Disordered" evidence="1">
    <location>
        <begin position="1"/>
        <end position="25"/>
    </location>
</feature>
<name>A0A1R3IVN5_9ROSI</name>
<dbReference type="OrthoDB" id="5204190at2759"/>
<dbReference type="AlphaFoldDB" id="A0A1R3IVN5"/>
<dbReference type="PANTHER" id="PTHR12785:SF6">
    <property type="entry name" value="SPLICING FACTOR 3B SUBUNIT 2"/>
    <property type="match status" value="1"/>
</dbReference>
<keyword evidence="3" id="KW-1185">Reference proteome</keyword>
<evidence type="ECO:0000256" key="1">
    <source>
        <dbReference type="SAM" id="MobiDB-lite"/>
    </source>
</evidence>
<accession>A0A1R3IVN5</accession>
<organism evidence="2 3">
    <name type="scientific">Corchorus olitorius</name>
    <dbReference type="NCBI Taxonomy" id="93759"/>
    <lineage>
        <taxon>Eukaryota</taxon>
        <taxon>Viridiplantae</taxon>
        <taxon>Streptophyta</taxon>
        <taxon>Embryophyta</taxon>
        <taxon>Tracheophyta</taxon>
        <taxon>Spermatophyta</taxon>
        <taxon>Magnoliopsida</taxon>
        <taxon>eudicotyledons</taxon>
        <taxon>Gunneridae</taxon>
        <taxon>Pentapetalae</taxon>
        <taxon>rosids</taxon>
        <taxon>malvids</taxon>
        <taxon>Malvales</taxon>
        <taxon>Malvaceae</taxon>
        <taxon>Grewioideae</taxon>
        <taxon>Apeibeae</taxon>
        <taxon>Corchorus</taxon>
    </lineage>
</organism>
<reference evidence="3" key="1">
    <citation type="submission" date="2013-09" db="EMBL/GenBank/DDBJ databases">
        <title>Corchorus olitorius genome sequencing.</title>
        <authorList>
            <person name="Alam M."/>
            <person name="Haque M.S."/>
            <person name="Islam M.S."/>
            <person name="Emdad E.M."/>
            <person name="Islam M.M."/>
            <person name="Ahmed B."/>
            <person name="Halim A."/>
            <person name="Hossen Q.M.M."/>
            <person name="Hossain M.Z."/>
            <person name="Ahmed R."/>
            <person name="Khan M.M."/>
            <person name="Islam R."/>
            <person name="Rashid M.M."/>
            <person name="Khan S.A."/>
            <person name="Rahman M.S."/>
            <person name="Alam M."/>
            <person name="Yahiya A.S."/>
            <person name="Khan M.S."/>
            <person name="Azam M.S."/>
            <person name="Haque T."/>
            <person name="Lashkar M.Z.H."/>
            <person name="Akhand A.I."/>
            <person name="Morshed G."/>
            <person name="Roy S."/>
            <person name="Uddin K.S."/>
            <person name="Rabeya T."/>
            <person name="Hossain A.S."/>
            <person name="Chowdhury A."/>
            <person name="Snigdha A.R."/>
            <person name="Mortoza M.S."/>
            <person name="Matin S.A."/>
            <person name="Hoque S.M.E."/>
            <person name="Islam M.K."/>
            <person name="Roy D.K."/>
            <person name="Haider R."/>
            <person name="Moosa M.M."/>
            <person name="Elias S.M."/>
            <person name="Hasan A.M."/>
            <person name="Jahan S."/>
            <person name="Shafiuddin M."/>
            <person name="Mahmood N."/>
            <person name="Shommy N.S."/>
        </authorList>
    </citation>
    <scope>NUCLEOTIDE SEQUENCE [LARGE SCALE GENOMIC DNA]</scope>
    <source>
        <strain evidence="3">cv. O-4</strain>
    </source>
</reference>
<dbReference type="EMBL" id="AWUE01017547">
    <property type="protein sequence ID" value="OMO86624.1"/>
    <property type="molecule type" value="Genomic_DNA"/>
</dbReference>
<dbReference type="PANTHER" id="PTHR12785">
    <property type="entry name" value="SPLICING FACTOR 3B"/>
    <property type="match status" value="1"/>
</dbReference>
<sequence length="349" mass="39454">MYPRPTGFSSPDSAPPSYNRVPPPLDGIEIEKQRAQEIVARLTLSASSAGAETKRPRVENGSGGGFDDEKGFNSAPSGMPYLYLTLFLSFFKPTCDTCSLIRLFKLIFESRVSNLYDLCKAYLRLCFLSYAHMKIQRDMDADSDSVTRPVELMGTTAQIVKAEQLINDVLAEVLYDAFFKYQTESKLTTHGHLYHEGKDFELLVCRRCYTTMLINMQRYGHPPSSTFENISGLNAPIPSGAGFGYHFGGWDKPPVDEERKGGWRYVDTGQVLIESACSVDRVEEALSKLLPILPKIQYFRFNPVYFQLIEADVLPAPFMKLPLTYGHVFFLFYAGIFRELQLPFSCLWA</sequence>
<dbReference type="STRING" id="93759.A0A1R3IVN5"/>
<proteinExistence type="predicted"/>
<protein>
    <submittedName>
        <fullName evidence="2">Uncharacterized protein</fullName>
    </submittedName>
</protein>
<dbReference type="Proteomes" id="UP000187203">
    <property type="component" value="Unassembled WGS sequence"/>
</dbReference>
<feature type="region of interest" description="Disordered" evidence="1">
    <location>
        <begin position="50"/>
        <end position="70"/>
    </location>
</feature>
<dbReference type="InterPro" id="IPR052584">
    <property type="entry name" value="U2_snRNP_Complex_Component"/>
</dbReference>